<evidence type="ECO:0000313" key="3">
    <source>
        <dbReference type="Proteomes" id="UP000245790"/>
    </source>
</evidence>
<keyword evidence="3" id="KW-1185">Reference proteome</keyword>
<accession>A0A316FX04</accession>
<dbReference type="Pfam" id="PF06877">
    <property type="entry name" value="RraB"/>
    <property type="match status" value="1"/>
</dbReference>
<protein>
    <submittedName>
        <fullName evidence="2">Regulator of ribonuclease activity B</fullName>
    </submittedName>
</protein>
<organism evidence="2 3">
    <name type="scientific">Pleionea mediterranea</name>
    <dbReference type="NCBI Taxonomy" id="523701"/>
    <lineage>
        <taxon>Bacteria</taxon>
        <taxon>Pseudomonadati</taxon>
        <taxon>Pseudomonadota</taxon>
        <taxon>Gammaproteobacteria</taxon>
        <taxon>Oceanospirillales</taxon>
        <taxon>Pleioneaceae</taxon>
        <taxon>Pleionea</taxon>
    </lineage>
</organism>
<feature type="domain" description="Regulator of ribonuclease activity B" evidence="1">
    <location>
        <begin position="11"/>
        <end position="106"/>
    </location>
</feature>
<dbReference type="RefSeq" id="WP_170115134.1">
    <property type="nucleotide sequence ID" value="NZ_QGGU01000003.1"/>
</dbReference>
<dbReference type="AlphaFoldDB" id="A0A316FX04"/>
<dbReference type="Proteomes" id="UP000245790">
    <property type="component" value="Unassembled WGS sequence"/>
</dbReference>
<dbReference type="EMBL" id="QGGU01000003">
    <property type="protein sequence ID" value="PWK53231.1"/>
    <property type="molecule type" value="Genomic_DNA"/>
</dbReference>
<gene>
    <name evidence="2" type="ORF">C8D97_10354</name>
</gene>
<dbReference type="SUPFAM" id="SSF89946">
    <property type="entry name" value="Hypothetical protein VC0424"/>
    <property type="match status" value="1"/>
</dbReference>
<evidence type="ECO:0000313" key="2">
    <source>
        <dbReference type="EMBL" id="PWK53231.1"/>
    </source>
</evidence>
<dbReference type="InterPro" id="IPR036701">
    <property type="entry name" value="RraB-like_sf"/>
</dbReference>
<comment type="caution">
    <text evidence="2">The sequence shown here is derived from an EMBL/GenBank/DDBJ whole genome shotgun (WGS) entry which is preliminary data.</text>
</comment>
<reference evidence="2 3" key="1">
    <citation type="submission" date="2018-05" db="EMBL/GenBank/DDBJ databases">
        <title>Genomic Encyclopedia of Type Strains, Phase IV (KMG-IV): sequencing the most valuable type-strain genomes for metagenomic binning, comparative biology and taxonomic classification.</title>
        <authorList>
            <person name="Goeker M."/>
        </authorList>
    </citation>
    <scope>NUCLEOTIDE SEQUENCE [LARGE SCALE GENOMIC DNA]</scope>
    <source>
        <strain evidence="2 3">DSM 25350</strain>
    </source>
</reference>
<name>A0A316FX04_9GAMM</name>
<dbReference type="InterPro" id="IPR009671">
    <property type="entry name" value="RraB_dom"/>
</dbReference>
<dbReference type="Gene3D" id="3.30.70.970">
    <property type="entry name" value="RraB-like"/>
    <property type="match status" value="1"/>
</dbReference>
<sequence length="114" mass="13050">MQLIDERVELDKATLNKLKQAGDDDQLVRLIDHSFTADSKEALEKLADCLIKMDFSNIKLFQPEDEHYYLLECTSIDCTEFHNVSKTSVLMTILSQHFSVSYDGWGSMVANETQ</sequence>
<evidence type="ECO:0000259" key="1">
    <source>
        <dbReference type="Pfam" id="PF06877"/>
    </source>
</evidence>
<proteinExistence type="predicted"/>